<dbReference type="PANTHER" id="PTHR10258:SF4">
    <property type="entry name" value="CALCIUM-ACTIVATED POTASSIUM CHANNEL SUBUNIT BETA-3"/>
    <property type="match status" value="1"/>
</dbReference>
<dbReference type="Proteomes" id="UP000694427">
    <property type="component" value="Unplaced"/>
</dbReference>
<dbReference type="PANTHER" id="PTHR10258">
    <property type="entry name" value="CALCIUM-ACTIVATED POTASSIUM CHANNEL SUBUNIT BETA"/>
    <property type="match status" value="1"/>
</dbReference>
<feature type="transmembrane region" description="Helical" evidence="9">
    <location>
        <begin position="70"/>
        <end position="93"/>
    </location>
</feature>
<keyword evidence="2" id="KW-0813">Transport</keyword>
<protein>
    <submittedName>
        <fullName evidence="13">Calcium-activated potassium channel subunit beta-3</fullName>
    </submittedName>
    <submittedName>
        <fullName evidence="10">Si:ch211-38m6.7</fullName>
    </submittedName>
</protein>
<evidence type="ECO:0000256" key="5">
    <source>
        <dbReference type="ARBA" id="ARBA00023065"/>
    </source>
</evidence>
<evidence type="ECO:0000313" key="10">
    <source>
        <dbReference type="Ensembl" id="ENSCCRP00015018829.1"/>
    </source>
</evidence>
<dbReference type="GO" id="GO:0015459">
    <property type="term" value="F:potassium channel regulator activity"/>
    <property type="evidence" value="ECO:0007669"/>
    <property type="project" value="TreeGrafter"/>
</dbReference>
<dbReference type="KEGG" id="ccar:109112617"/>
<evidence type="ECO:0000256" key="2">
    <source>
        <dbReference type="ARBA" id="ARBA00022448"/>
    </source>
</evidence>
<evidence type="ECO:0000256" key="9">
    <source>
        <dbReference type="SAM" id="Phobius"/>
    </source>
</evidence>
<dbReference type="Proteomes" id="UP000694700">
    <property type="component" value="Unplaced"/>
</dbReference>
<dbReference type="Pfam" id="PF03185">
    <property type="entry name" value="CaKB"/>
    <property type="match status" value="1"/>
</dbReference>
<dbReference type="Proteomes" id="UP001155660">
    <property type="component" value="Chromosome A2"/>
</dbReference>
<proteinExistence type="predicted"/>
<dbReference type="Ensembl" id="ENSCCRT00010114199.1">
    <property type="protein sequence ID" value="ENSCCRP00010102799.1"/>
    <property type="gene ID" value="ENSCCRG00010045263.1"/>
</dbReference>
<keyword evidence="4 9" id="KW-1133">Transmembrane helix</keyword>
<evidence type="ECO:0000313" key="13">
    <source>
        <dbReference type="RefSeq" id="XP_042623177.1"/>
    </source>
</evidence>
<dbReference type="GeneID" id="109112617"/>
<evidence type="ECO:0000256" key="8">
    <source>
        <dbReference type="ARBA" id="ARBA00023303"/>
    </source>
</evidence>
<dbReference type="InterPro" id="IPR003930">
    <property type="entry name" value="K_chnl_Ca-activ_BK_bsu"/>
</dbReference>
<keyword evidence="3 9" id="KW-0812">Transmembrane</keyword>
<keyword evidence="5" id="KW-0406">Ion transport</keyword>
<feature type="transmembrane region" description="Helical" evidence="9">
    <location>
        <begin position="210"/>
        <end position="231"/>
    </location>
</feature>
<accession>A0A8C1TA14</accession>
<organism evidence="10 12">
    <name type="scientific">Cyprinus carpio</name>
    <name type="common">Common carp</name>
    <dbReference type="NCBI Taxonomy" id="7962"/>
    <lineage>
        <taxon>Eukaryota</taxon>
        <taxon>Metazoa</taxon>
        <taxon>Chordata</taxon>
        <taxon>Craniata</taxon>
        <taxon>Vertebrata</taxon>
        <taxon>Euteleostomi</taxon>
        <taxon>Actinopterygii</taxon>
        <taxon>Neopterygii</taxon>
        <taxon>Teleostei</taxon>
        <taxon>Ostariophysi</taxon>
        <taxon>Cypriniformes</taxon>
        <taxon>Cyprinidae</taxon>
        <taxon>Cyprininae</taxon>
        <taxon>Cyprinus</taxon>
    </lineage>
</organism>
<reference evidence="10" key="2">
    <citation type="submission" date="2025-05" db="UniProtKB">
        <authorList>
            <consortium name="Ensembl"/>
        </authorList>
    </citation>
    <scope>IDENTIFICATION</scope>
</reference>
<dbReference type="Ensembl" id="ENSCCRT00015019501.1">
    <property type="protein sequence ID" value="ENSCCRP00015018829.1"/>
    <property type="gene ID" value="ENSCCRG00015008196.1"/>
</dbReference>
<dbReference type="GO" id="GO:0008076">
    <property type="term" value="C:voltage-gated potassium channel complex"/>
    <property type="evidence" value="ECO:0007669"/>
    <property type="project" value="TreeGrafter"/>
</dbReference>
<evidence type="ECO:0000313" key="11">
    <source>
        <dbReference type="Proteomes" id="UP000694427"/>
    </source>
</evidence>
<dbReference type="OrthoDB" id="5973433at2759"/>
<dbReference type="GO" id="GO:0015269">
    <property type="term" value="F:calcium-activated potassium channel activity"/>
    <property type="evidence" value="ECO:0007669"/>
    <property type="project" value="InterPro"/>
</dbReference>
<evidence type="ECO:0000313" key="12">
    <source>
        <dbReference type="Proteomes" id="UP000694700"/>
    </source>
</evidence>
<comment type="subcellular location">
    <subcellularLocation>
        <location evidence="1">Membrane</location>
        <topology evidence="1">Multi-pass membrane protein</topology>
    </subcellularLocation>
</comment>
<gene>
    <name evidence="10 13" type="primary">LOC109112617</name>
</gene>
<evidence type="ECO:0000256" key="4">
    <source>
        <dbReference type="ARBA" id="ARBA00022989"/>
    </source>
</evidence>
<evidence type="ECO:0000256" key="3">
    <source>
        <dbReference type="ARBA" id="ARBA00022692"/>
    </source>
</evidence>
<keyword evidence="11" id="KW-1185">Reference proteome</keyword>
<dbReference type="RefSeq" id="XP_042623177.1">
    <property type="nucleotide sequence ID" value="XM_042767243.1"/>
</dbReference>
<keyword evidence="7" id="KW-0325">Glycoprotein</keyword>
<reference evidence="13" key="1">
    <citation type="submission" date="2025-04" db="UniProtKB">
        <authorList>
            <consortium name="RefSeq"/>
        </authorList>
    </citation>
    <scope>IDENTIFICATION</scope>
    <source>
        <tissue evidence="13">Muscle</tissue>
    </source>
</reference>
<dbReference type="AlphaFoldDB" id="A0A8C1TA14"/>
<dbReference type="OMA" id="CEKYSAA"/>
<dbReference type="GO" id="GO:0005513">
    <property type="term" value="P:detection of calcium ion"/>
    <property type="evidence" value="ECO:0007669"/>
    <property type="project" value="TreeGrafter"/>
</dbReference>
<sequence length="280" mass="32741">MLLNQSPRGSFSVPVNITLQGARRRHMRDVFYQQAPLQENGGKWRKEREMKWNEKARAQIPESSLGEERAVLLGFSMMTFSILMYLLVGIVMVKPSLYSDWKPNNCSWVQTDLVDEVMDCRRIDSFKCLRVLVNSTPEKTLRLYNDEDAVKYRPKCFYTPRCQRNKTEQEAEASNIKNVFIMLGENMTCYLSDTYPNNAIFRRKYTIQMALYYLLWPSLMLFGGILLVGLVKLNQHLAFLCAEISREEFLGKQSKLTEGRIYRFLRWRSGGPSEQQDPVR</sequence>
<evidence type="ECO:0000256" key="6">
    <source>
        <dbReference type="ARBA" id="ARBA00023136"/>
    </source>
</evidence>
<keyword evidence="6 9" id="KW-0472">Membrane</keyword>
<evidence type="ECO:0000256" key="1">
    <source>
        <dbReference type="ARBA" id="ARBA00004141"/>
    </source>
</evidence>
<name>A0A8C1TA14_CYPCA</name>
<keyword evidence="8 13" id="KW-0407">Ion channel</keyword>
<evidence type="ECO:0000256" key="7">
    <source>
        <dbReference type="ARBA" id="ARBA00023180"/>
    </source>
</evidence>